<gene>
    <name evidence="2" type="ORF">LBU54_11070</name>
</gene>
<reference evidence="3" key="1">
    <citation type="submission" date="2023-07" db="EMBL/GenBank/DDBJ databases">
        <authorList>
            <person name="Yue Y."/>
        </authorList>
    </citation>
    <scope>NUCLEOTIDE SEQUENCE [LARGE SCALE GENOMIC DNA]</scope>
    <source>
        <strain evidence="3">D23</strain>
    </source>
</reference>
<proteinExistence type="predicted"/>
<keyword evidence="3" id="KW-1185">Reference proteome</keyword>
<protein>
    <submittedName>
        <fullName evidence="2">Thioredoxin family protein</fullName>
    </submittedName>
</protein>
<comment type="caution">
    <text evidence="2">The sequence shown here is derived from an EMBL/GenBank/DDBJ whole genome shotgun (WGS) entry which is preliminary data.</text>
</comment>
<organism evidence="2 3">
    <name type="scientific">Winogradskyella alexanderae</name>
    <dbReference type="NCBI Taxonomy" id="2877123"/>
    <lineage>
        <taxon>Bacteria</taxon>
        <taxon>Pseudomonadati</taxon>
        <taxon>Bacteroidota</taxon>
        <taxon>Flavobacteriia</taxon>
        <taxon>Flavobacteriales</taxon>
        <taxon>Flavobacteriaceae</taxon>
        <taxon>Winogradskyella</taxon>
    </lineage>
</organism>
<dbReference type="RefSeq" id="WP_224529408.1">
    <property type="nucleotide sequence ID" value="NZ_JAIUJR010000007.1"/>
</dbReference>
<dbReference type="EMBL" id="JAIUJR010000007">
    <property type="protein sequence ID" value="MCA0133125.1"/>
    <property type="molecule type" value="Genomic_DNA"/>
</dbReference>
<dbReference type="PROSITE" id="PS51257">
    <property type="entry name" value="PROKAR_LIPOPROTEIN"/>
    <property type="match status" value="1"/>
</dbReference>
<dbReference type="PROSITE" id="PS51352">
    <property type="entry name" value="THIOREDOXIN_2"/>
    <property type="match status" value="1"/>
</dbReference>
<dbReference type="Gene3D" id="3.40.30.10">
    <property type="entry name" value="Glutaredoxin"/>
    <property type="match status" value="1"/>
</dbReference>
<name>A0ABS7XTK7_9FLAO</name>
<dbReference type="Proteomes" id="UP001198901">
    <property type="component" value="Unassembled WGS sequence"/>
</dbReference>
<dbReference type="Pfam" id="PF13905">
    <property type="entry name" value="Thioredoxin_8"/>
    <property type="match status" value="1"/>
</dbReference>
<dbReference type="SUPFAM" id="SSF52833">
    <property type="entry name" value="Thioredoxin-like"/>
    <property type="match status" value="1"/>
</dbReference>
<dbReference type="InterPro" id="IPR036249">
    <property type="entry name" value="Thioredoxin-like_sf"/>
</dbReference>
<evidence type="ECO:0000313" key="3">
    <source>
        <dbReference type="Proteomes" id="UP001198901"/>
    </source>
</evidence>
<sequence>MAKTLIIIRSLFILSGFFAIMLGCNTGNRDEGDIAYLGGEIVNPKNQDVVLFNTEGEVLDSLKLDANNRFIYKINNLAPGLYSITHGGEYQMVLLEPNDSILFRLNTYDFDESLVFTGNGARKNNYLIKTYLSNEREADRLVEYSKMEPEAFHKFVEDRRLKHLTHLNEFIEKNNQSEFFKSIVEANINYNNFADKEIYPFAYFGNNKLVHVNDLPESFYAHRAEIDYNAKHLSRFFAYNRFLFSHIDNLAINSFYEKNDYHSKFDRHSMAYNKSKLDLIDSIITDETIKNNLLKYKARDYISHNHTEAEADEILNYYLQKSTNEKDKAYMTELVSSLKLLRQGNPLPNLDIVGFDDKDYDLVSIINKPTIIYFWSSNSKAQYRNSHYKVRALKNQFDYMDFVSINVNDNDDKFWKKIIGNYNFATSNEYRFKDSEKARKTLAVNYLNKAIIVDSNGIIIHPNVNIFSSDFAAALEDLIKKKQFIK</sequence>
<feature type="domain" description="Thioredoxin" evidence="1">
    <location>
        <begin position="341"/>
        <end position="484"/>
    </location>
</feature>
<dbReference type="InterPro" id="IPR013766">
    <property type="entry name" value="Thioredoxin_domain"/>
</dbReference>
<evidence type="ECO:0000313" key="2">
    <source>
        <dbReference type="EMBL" id="MCA0133125.1"/>
    </source>
</evidence>
<evidence type="ECO:0000259" key="1">
    <source>
        <dbReference type="PROSITE" id="PS51352"/>
    </source>
</evidence>
<accession>A0ABS7XTK7</accession>
<dbReference type="InterPro" id="IPR012336">
    <property type="entry name" value="Thioredoxin-like_fold"/>
</dbReference>